<proteinExistence type="predicted"/>
<reference evidence="1 2" key="1">
    <citation type="submission" date="2019-05" db="EMBL/GenBank/DDBJ databases">
        <title>Another draft genome of Portunus trituberculatus and its Hox gene families provides insights of decapod evolution.</title>
        <authorList>
            <person name="Jeong J.-H."/>
            <person name="Song I."/>
            <person name="Kim S."/>
            <person name="Choi T."/>
            <person name="Kim D."/>
            <person name="Ryu S."/>
            <person name="Kim W."/>
        </authorList>
    </citation>
    <scope>NUCLEOTIDE SEQUENCE [LARGE SCALE GENOMIC DNA]</scope>
    <source>
        <tissue evidence="1">Muscle</tissue>
    </source>
</reference>
<accession>A0A5B7KEG7</accession>
<gene>
    <name evidence="1" type="ORF">E2C01_100988</name>
</gene>
<dbReference type="AlphaFoldDB" id="A0A5B7KEG7"/>
<dbReference type="Proteomes" id="UP000324222">
    <property type="component" value="Unassembled WGS sequence"/>
</dbReference>
<name>A0A5B7KEG7_PORTR</name>
<comment type="caution">
    <text evidence="1">The sequence shown here is derived from an EMBL/GenBank/DDBJ whole genome shotgun (WGS) entry which is preliminary data.</text>
</comment>
<evidence type="ECO:0000313" key="2">
    <source>
        <dbReference type="Proteomes" id="UP000324222"/>
    </source>
</evidence>
<evidence type="ECO:0000313" key="1">
    <source>
        <dbReference type="EMBL" id="MPD05256.1"/>
    </source>
</evidence>
<protein>
    <submittedName>
        <fullName evidence="1">Uncharacterized protein</fullName>
    </submittedName>
</protein>
<sequence>MRRGPGYKMRACLVVSDGAATEMRGGNRGGLGSVWARDGRDSLVRATRGPQGRDGGTDVAEKSDSRSRVLTLKFYKGMKQV</sequence>
<keyword evidence="2" id="KW-1185">Reference proteome</keyword>
<dbReference type="EMBL" id="VSRR010145150">
    <property type="protein sequence ID" value="MPD05256.1"/>
    <property type="molecule type" value="Genomic_DNA"/>
</dbReference>
<organism evidence="1 2">
    <name type="scientific">Portunus trituberculatus</name>
    <name type="common">Swimming crab</name>
    <name type="synonym">Neptunus trituberculatus</name>
    <dbReference type="NCBI Taxonomy" id="210409"/>
    <lineage>
        <taxon>Eukaryota</taxon>
        <taxon>Metazoa</taxon>
        <taxon>Ecdysozoa</taxon>
        <taxon>Arthropoda</taxon>
        <taxon>Crustacea</taxon>
        <taxon>Multicrustacea</taxon>
        <taxon>Malacostraca</taxon>
        <taxon>Eumalacostraca</taxon>
        <taxon>Eucarida</taxon>
        <taxon>Decapoda</taxon>
        <taxon>Pleocyemata</taxon>
        <taxon>Brachyura</taxon>
        <taxon>Eubrachyura</taxon>
        <taxon>Portunoidea</taxon>
        <taxon>Portunidae</taxon>
        <taxon>Portuninae</taxon>
        <taxon>Portunus</taxon>
    </lineage>
</organism>